<dbReference type="InterPro" id="IPR025337">
    <property type="entry name" value="Questin_oxidase-like"/>
</dbReference>
<gene>
    <name evidence="2" type="ORF">GCM10009107_11200</name>
</gene>
<dbReference type="Proteomes" id="UP001500279">
    <property type="component" value="Unassembled WGS sequence"/>
</dbReference>
<keyword evidence="1" id="KW-0560">Oxidoreductase</keyword>
<keyword evidence="3" id="KW-1185">Reference proteome</keyword>
<organism evidence="2 3">
    <name type="scientific">Ideonella azotifigens</name>
    <dbReference type="NCBI Taxonomy" id="513160"/>
    <lineage>
        <taxon>Bacteria</taxon>
        <taxon>Pseudomonadati</taxon>
        <taxon>Pseudomonadota</taxon>
        <taxon>Betaproteobacteria</taxon>
        <taxon>Burkholderiales</taxon>
        <taxon>Sphaerotilaceae</taxon>
        <taxon>Ideonella</taxon>
    </lineage>
</organism>
<name>A0ABN1JR66_9BURK</name>
<sequence>MPLLSFADLPARQALATPAPVRRQRRPALRELLDQSLALPPETRNELSSHMPMALHALSELGASDARLHAFYAHYLRRFEGAPPAQAWVPAPVDWPVRLGDFSAFAGLRTAFTEALAEQRRDAVLKAVLPRLWPGVAAAAFHGPIRVAHAVEAAHEGELAAALAYWAARWQPLAPPEPAPLHLPLRDWSRQLAESAADWRSSAPLISLRMGAASATPVYRRLAGALAPAGSLTARWQQLVTLALNTYADSGNFTVLHMVTGLRAVDLLSPWLAGAASGRPQGRAMPSPPPEGVKETWDGPALPCDEAVLDHAFTAAWMAARLPAMDPLGSRSVPRPAAEWPALVAAAIASDDDHVIKLVHACVRLSPLVGDDRLCREAATRATRAA</sequence>
<accession>A0ABN1JR66</accession>
<comment type="caution">
    <text evidence="2">The sequence shown here is derived from an EMBL/GenBank/DDBJ whole genome shotgun (WGS) entry which is preliminary data.</text>
</comment>
<evidence type="ECO:0000313" key="2">
    <source>
        <dbReference type="EMBL" id="GAA0745050.1"/>
    </source>
</evidence>
<evidence type="ECO:0000256" key="1">
    <source>
        <dbReference type="ARBA" id="ARBA00023002"/>
    </source>
</evidence>
<dbReference type="RefSeq" id="WP_231010625.1">
    <property type="nucleotide sequence ID" value="NZ_BAAAEW010000004.1"/>
</dbReference>
<dbReference type="EMBL" id="BAAAEW010000004">
    <property type="protein sequence ID" value="GAA0745050.1"/>
    <property type="molecule type" value="Genomic_DNA"/>
</dbReference>
<evidence type="ECO:0000313" key="3">
    <source>
        <dbReference type="Proteomes" id="UP001500279"/>
    </source>
</evidence>
<reference evidence="2 3" key="1">
    <citation type="journal article" date="2019" name="Int. J. Syst. Evol. Microbiol.">
        <title>The Global Catalogue of Microorganisms (GCM) 10K type strain sequencing project: providing services to taxonomists for standard genome sequencing and annotation.</title>
        <authorList>
            <consortium name="The Broad Institute Genomics Platform"/>
            <consortium name="The Broad Institute Genome Sequencing Center for Infectious Disease"/>
            <person name="Wu L."/>
            <person name="Ma J."/>
        </authorList>
    </citation>
    <scope>NUCLEOTIDE SEQUENCE [LARGE SCALE GENOMIC DNA]</scope>
    <source>
        <strain evidence="2 3">JCM 15503</strain>
    </source>
</reference>
<protein>
    <submittedName>
        <fullName evidence="2">Questin oxidase family protein</fullName>
    </submittedName>
</protein>
<dbReference type="Pfam" id="PF14027">
    <property type="entry name" value="Questin_oxidase"/>
    <property type="match status" value="1"/>
</dbReference>
<proteinExistence type="predicted"/>